<name>A0A5B7YFN6_9ALTE</name>
<dbReference type="Gene3D" id="2.160.10.10">
    <property type="entry name" value="Hexapeptide repeat proteins"/>
    <property type="match status" value="1"/>
</dbReference>
<keyword evidence="1 4" id="KW-0808">Transferase</keyword>
<keyword evidence="3" id="KW-0012">Acyltransferase</keyword>
<reference evidence="4 5" key="1">
    <citation type="submission" date="2019-04" db="EMBL/GenBank/DDBJ databases">
        <title>Salinimonas iocasae sp. nov., a halophilic bacterium isolated from the outer tube casing of tubeworms in Okinawa Trough.</title>
        <authorList>
            <person name="Zhang H."/>
            <person name="Wang H."/>
            <person name="Li C."/>
        </authorList>
    </citation>
    <scope>NUCLEOTIDE SEQUENCE [LARGE SCALE GENOMIC DNA]</scope>
    <source>
        <strain evidence="4 5">KX18D6</strain>
    </source>
</reference>
<evidence type="ECO:0000256" key="3">
    <source>
        <dbReference type="ARBA" id="ARBA00023315"/>
    </source>
</evidence>
<dbReference type="Pfam" id="PF00132">
    <property type="entry name" value="Hexapep"/>
    <property type="match status" value="1"/>
</dbReference>
<evidence type="ECO:0000313" key="4">
    <source>
        <dbReference type="EMBL" id="QCZ94220.1"/>
    </source>
</evidence>
<organism evidence="4 5">
    <name type="scientific">Salinimonas iocasae</name>
    <dbReference type="NCBI Taxonomy" id="2572577"/>
    <lineage>
        <taxon>Bacteria</taxon>
        <taxon>Pseudomonadati</taxon>
        <taxon>Pseudomonadota</taxon>
        <taxon>Gammaproteobacteria</taxon>
        <taxon>Alteromonadales</taxon>
        <taxon>Alteromonadaceae</taxon>
        <taxon>Alteromonas/Salinimonas group</taxon>
        <taxon>Salinimonas</taxon>
    </lineage>
</organism>
<dbReference type="PANTHER" id="PTHR23416">
    <property type="entry name" value="SIALIC ACID SYNTHASE-RELATED"/>
    <property type="match status" value="1"/>
</dbReference>
<dbReference type="InterPro" id="IPR001451">
    <property type="entry name" value="Hexapep"/>
</dbReference>
<dbReference type="OrthoDB" id="9815592at2"/>
<dbReference type="InterPro" id="IPR018357">
    <property type="entry name" value="Hexapep_transf_CS"/>
</dbReference>
<gene>
    <name evidence="4" type="ORF">FBQ74_12405</name>
</gene>
<dbReference type="Proteomes" id="UP000304912">
    <property type="component" value="Chromosome"/>
</dbReference>
<protein>
    <submittedName>
        <fullName evidence="4">CatB-related O-acetyltransferase</fullName>
    </submittedName>
</protein>
<dbReference type="PROSITE" id="PS00101">
    <property type="entry name" value="HEXAPEP_TRANSFERASES"/>
    <property type="match status" value="1"/>
</dbReference>
<evidence type="ECO:0000313" key="5">
    <source>
        <dbReference type="Proteomes" id="UP000304912"/>
    </source>
</evidence>
<dbReference type="GO" id="GO:0016746">
    <property type="term" value="F:acyltransferase activity"/>
    <property type="evidence" value="ECO:0007669"/>
    <property type="project" value="UniProtKB-KW"/>
</dbReference>
<evidence type="ECO:0000256" key="2">
    <source>
        <dbReference type="ARBA" id="ARBA00022737"/>
    </source>
</evidence>
<accession>A0A5B7YFN6</accession>
<dbReference type="SUPFAM" id="SSF51161">
    <property type="entry name" value="Trimeric LpxA-like enzymes"/>
    <property type="match status" value="1"/>
</dbReference>
<dbReference type="InterPro" id="IPR051159">
    <property type="entry name" value="Hexapeptide_acetyltransf"/>
</dbReference>
<keyword evidence="5" id="KW-1185">Reference proteome</keyword>
<keyword evidence="2" id="KW-0677">Repeat</keyword>
<evidence type="ECO:0000256" key="1">
    <source>
        <dbReference type="ARBA" id="ARBA00022679"/>
    </source>
</evidence>
<sequence length="168" mass="18865">MGKKVRIYKGVSIFDGVSIGDYSYVNAGSIVRSGKIGRYCSIAYNCVIGAGEHPLDRFSTSSRFYRKNKLKHHLKWKEIHSPPIIEDDVWIGANVTILQGVRIGQGAVIGAGSVLTRDVEPYSICVGVPARKLKDRQVKEEHQVFIENDWNLMSESEIYHKLGPSLFR</sequence>
<dbReference type="KEGG" id="salk:FBQ74_12405"/>
<dbReference type="InterPro" id="IPR011004">
    <property type="entry name" value="Trimer_LpxA-like_sf"/>
</dbReference>
<dbReference type="AlphaFoldDB" id="A0A5B7YFN6"/>
<dbReference type="CDD" id="cd03349">
    <property type="entry name" value="LbH_XAT"/>
    <property type="match status" value="1"/>
</dbReference>
<dbReference type="EMBL" id="CP039852">
    <property type="protein sequence ID" value="QCZ94220.1"/>
    <property type="molecule type" value="Genomic_DNA"/>
</dbReference>
<proteinExistence type="predicted"/>